<comment type="caution">
    <text evidence="1">The sequence shown here is derived from an EMBL/GenBank/DDBJ whole genome shotgun (WGS) entry which is preliminary data.</text>
</comment>
<organism evidence="1 2">
    <name type="scientific">Portunus trituberculatus</name>
    <name type="common">Swimming crab</name>
    <name type="synonym">Neptunus trituberculatus</name>
    <dbReference type="NCBI Taxonomy" id="210409"/>
    <lineage>
        <taxon>Eukaryota</taxon>
        <taxon>Metazoa</taxon>
        <taxon>Ecdysozoa</taxon>
        <taxon>Arthropoda</taxon>
        <taxon>Crustacea</taxon>
        <taxon>Multicrustacea</taxon>
        <taxon>Malacostraca</taxon>
        <taxon>Eumalacostraca</taxon>
        <taxon>Eucarida</taxon>
        <taxon>Decapoda</taxon>
        <taxon>Pleocyemata</taxon>
        <taxon>Brachyura</taxon>
        <taxon>Eubrachyura</taxon>
        <taxon>Portunoidea</taxon>
        <taxon>Portunidae</taxon>
        <taxon>Portuninae</taxon>
        <taxon>Portunus</taxon>
    </lineage>
</organism>
<dbReference type="EMBL" id="VSRR010013032">
    <property type="protein sequence ID" value="MPC55265.1"/>
    <property type="molecule type" value="Genomic_DNA"/>
</dbReference>
<dbReference type="AlphaFoldDB" id="A0A5B7GD19"/>
<evidence type="ECO:0000313" key="2">
    <source>
        <dbReference type="Proteomes" id="UP000324222"/>
    </source>
</evidence>
<reference evidence="1 2" key="1">
    <citation type="submission" date="2019-05" db="EMBL/GenBank/DDBJ databases">
        <title>Another draft genome of Portunus trituberculatus and its Hox gene families provides insights of decapod evolution.</title>
        <authorList>
            <person name="Jeong J.-H."/>
            <person name="Song I."/>
            <person name="Kim S."/>
            <person name="Choi T."/>
            <person name="Kim D."/>
            <person name="Ryu S."/>
            <person name="Kim W."/>
        </authorList>
    </citation>
    <scope>NUCLEOTIDE SEQUENCE [LARGE SCALE GENOMIC DNA]</scope>
    <source>
        <tissue evidence="1">Muscle</tissue>
    </source>
</reference>
<keyword evidence="2" id="KW-1185">Reference proteome</keyword>
<dbReference type="Proteomes" id="UP000324222">
    <property type="component" value="Unassembled WGS sequence"/>
</dbReference>
<name>A0A5B7GD19_PORTR</name>
<proteinExistence type="predicted"/>
<gene>
    <name evidence="1" type="ORF">E2C01_049197</name>
</gene>
<protein>
    <submittedName>
        <fullName evidence="1">Uncharacterized protein</fullName>
    </submittedName>
</protein>
<evidence type="ECO:0000313" key="1">
    <source>
        <dbReference type="EMBL" id="MPC55265.1"/>
    </source>
</evidence>
<accession>A0A5B7GD19</accession>
<sequence length="114" mass="12724">MWVGMWVVRALRVKGSLDVTYYSFLQRPNAHCFMAQAAAGDTRALCHPAVAWKRAQRVPVETNSLDFTEGTEREGCRRVGDKSDKTPKFTRVILSRRELVGFLGRRSHGATGGA</sequence>